<evidence type="ECO:0000313" key="2">
    <source>
        <dbReference type="WBParaSite" id="ES5_v2.g18450.t1"/>
    </source>
</evidence>
<dbReference type="Proteomes" id="UP000887579">
    <property type="component" value="Unplaced"/>
</dbReference>
<proteinExistence type="predicted"/>
<protein>
    <submittedName>
        <fullName evidence="2">Uncharacterized protein</fullName>
    </submittedName>
</protein>
<accession>A0AC34FM90</accession>
<organism evidence="1 2">
    <name type="scientific">Panagrolaimus sp. ES5</name>
    <dbReference type="NCBI Taxonomy" id="591445"/>
    <lineage>
        <taxon>Eukaryota</taxon>
        <taxon>Metazoa</taxon>
        <taxon>Ecdysozoa</taxon>
        <taxon>Nematoda</taxon>
        <taxon>Chromadorea</taxon>
        <taxon>Rhabditida</taxon>
        <taxon>Tylenchina</taxon>
        <taxon>Panagrolaimomorpha</taxon>
        <taxon>Panagrolaimoidea</taxon>
        <taxon>Panagrolaimidae</taxon>
        <taxon>Panagrolaimus</taxon>
    </lineage>
</organism>
<evidence type="ECO:0000313" key="1">
    <source>
        <dbReference type="Proteomes" id="UP000887579"/>
    </source>
</evidence>
<dbReference type="WBParaSite" id="ES5_v2.g18450.t1">
    <property type="protein sequence ID" value="ES5_v2.g18450.t1"/>
    <property type="gene ID" value="ES5_v2.g18450"/>
</dbReference>
<reference evidence="2" key="1">
    <citation type="submission" date="2022-11" db="UniProtKB">
        <authorList>
            <consortium name="WormBaseParasite"/>
        </authorList>
    </citation>
    <scope>IDENTIFICATION</scope>
</reference>
<name>A0AC34FM90_9BILA</name>
<sequence>MFDIPEAFDFTLFTTFMEANPSIKFSLDFHPSVSDEYTKMLQDYVDVLIETSSYKNRKVLIEFLGQKDEYFFLLNKQYYI</sequence>